<dbReference type="Gene3D" id="2.60.40.10">
    <property type="entry name" value="Immunoglobulins"/>
    <property type="match status" value="1"/>
</dbReference>
<evidence type="ECO:0000256" key="3">
    <source>
        <dbReference type="SAM" id="MobiDB-lite"/>
    </source>
</evidence>
<dbReference type="GO" id="GO:0005509">
    <property type="term" value="F:calcium ion binding"/>
    <property type="evidence" value="ECO:0007669"/>
    <property type="project" value="InterPro"/>
</dbReference>
<dbReference type="InterPro" id="IPR013783">
    <property type="entry name" value="Ig-like_fold"/>
</dbReference>
<dbReference type="EMBL" id="DWYS01000036">
    <property type="protein sequence ID" value="HJB06763.1"/>
    <property type="molecule type" value="Genomic_DNA"/>
</dbReference>
<feature type="repeat" description="Cell wall-binding" evidence="2">
    <location>
        <begin position="404"/>
        <end position="427"/>
    </location>
</feature>
<dbReference type="Pfam" id="PF05345">
    <property type="entry name" value="He_PIG"/>
    <property type="match status" value="1"/>
</dbReference>
<dbReference type="PROSITE" id="PS51170">
    <property type="entry name" value="CW"/>
    <property type="match status" value="2"/>
</dbReference>
<evidence type="ECO:0000256" key="2">
    <source>
        <dbReference type="PROSITE-ProRule" id="PRU00591"/>
    </source>
</evidence>
<feature type="compositionally biased region" description="Acidic residues" evidence="3">
    <location>
        <begin position="303"/>
        <end position="334"/>
    </location>
</feature>
<dbReference type="Proteomes" id="UP000886804">
    <property type="component" value="Unassembled WGS sequence"/>
</dbReference>
<proteinExistence type="predicted"/>
<dbReference type="AlphaFoldDB" id="A0A9D2L691"/>
<feature type="region of interest" description="Disordered" evidence="3">
    <location>
        <begin position="299"/>
        <end position="376"/>
    </location>
</feature>
<organism evidence="4 5">
    <name type="scientific">Candidatus Enterocloster faecavium</name>
    <dbReference type="NCBI Taxonomy" id="2838560"/>
    <lineage>
        <taxon>Bacteria</taxon>
        <taxon>Bacillati</taxon>
        <taxon>Bacillota</taxon>
        <taxon>Clostridia</taxon>
        <taxon>Lachnospirales</taxon>
        <taxon>Lachnospiraceae</taxon>
        <taxon>Enterocloster</taxon>
    </lineage>
</organism>
<gene>
    <name evidence="4" type="ORF">H9716_02735</name>
</gene>
<dbReference type="GO" id="GO:0016020">
    <property type="term" value="C:membrane"/>
    <property type="evidence" value="ECO:0007669"/>
    <property type="project" value="InterPro"/>
</dbReference>
<feature type="compositionally biased region" description="Low complexity" evidence="3">
    <location>
        <begin position="366"/>
        <end position="375"/>
    </location>
</feature>
<name>A0A9D2L691_9FIRM</name>
<dbReference type="Pfam" id="PF19127">
    <property type="entry name" value="Choline_bind_3"/>
    <property type="match status" value="1"/>
</dbReference>
<reference evidence="4" key="1">
    <citation type="journal article" date="2021" name="PeerJ">
        <title>Extensive microbial diversity within the chicken gut microbiome revealed by metagenomics and culture.</title>
        <authorList>
            <person name="Gilroy R."/>
            <person name="Ravi A."/>
            <person name="Getino M."/>
            <person name="Pursley I."/>
            <person name="Horton D.L."/>
            <person name="Alikhan N.F."/>
            <person name="Baker D."/>
            <person name="Gharbi K."/>
            <person name="Hall N."/>
            <person name="Watson M."/>
            <person name="Adriaenssens E.M."/>
            <person name="Foster-Nyarko E."/>
            <person name="Jarju S."/>
            <person name="Secka A."/>
            <person name="Antonio M."/>
            <person name="Oren A."/>
            <person name="Chaudhuri R.R."/>
            <person name="La Ragione R."/>
            <person name="Hildebrand F."/>
            <person name="Pallen M.J."/>
        </authorList>
    </citation>
    <scope>NUCLEOTIDE SEQUENCE</scope>
    <source>
        <strain evidence="4">CHK188-4685</strain>
    </source>
</reference>
<dbReference type="InterPro" id="IPR018337">
    <property type="entry name" value="Cell_wall/Cho-bd_repeat"/>
</dbReference>
<evidence type="ECO:0000313" key="5">
    <source>
        <dbReference type="Proteomes" id="UP000886804"/>
    </source>
</evidence>
<feature type="repeat" description="Cell wall-binding" evidence="2">
    <location>
        <begin position="479"/>
        <end position="502"/>
    </location>
</feature>
<evidence type="ECO:0000313" key="4">
    <source>
        <dbReference type="EMBL" id="HJB06763.1"/>
    </source>
</evidence>
<evidence type="ECO:0000256" key="1">
    <source>
        <dbReference type="ARBA" id="ARBA00022737"/>
    </source>
</evidence>
<feature type="compositionally biased region" description="Low complexity" evidence="3">
    <location>
        <begin position="342"/>
        <end position="352"/>
    </location>
</feature>
<dbReference type="SUPFAM" id="SSF49313">
    <property type="entry name" value="Cadherin-like"/>
    <property type="match status" value="1"/>
</dbReference>
<reference evidence="4" key="2">
    <citation type="submission" date="2021-04" db="EMBL/GenBank/DDBJ databases">
        <authorList>
            <person name="Gilroy R."/>
        </authorList>
    </citation>
    <scope>NUCLEOTIDE SEQUENCE</scope>
    <source>
        <strain evidence="4">CHK188-4685</strain>
    </source>
</reference>
<protein>
    <submittedName>
        <fullName evidence="4">Ig domain-containing protein</fullName>
    </submittedName>
</protein>
<dbReference type="Gene3D" id="2.10.270.10">
    <property type="entry name" value="Cholin Binding"/>
    <property type="match status" value="2"/>
</dbReference>
<dbReference type="SUPFAM" id="SSF69360">
    <property type="entry name" value="Cell wall binding repeat"/>
    <property type="match status" value="1"/>
</dbReference>
<keyword evidence="1" id="KW-0677">Repeat</keyword>
<dbReference type="InterPro" id="IPR015919">
    <property type="entry name" value="Cadherin-like_sf"/>
</dbReference>
<accession>A0A9D2L691</accession>
<comment type="caution">
    <text evidence="4">The sequence shown here is derived from an EMBL/GenBank/DDBJ whole genome shotgun (WGS) entry which is preliminary data.</text>
</comment>
<sequence length="571" mass="63553">MKVDTILELLKEQNTVFTIQEGQKVILVSLGDIEDIYRVIEREDTLDLTEMQDAEFTMTLRVGTGNQLDYDAVQYIVTVTIAPETVTMIEDALTFELSRNRGEMGTTVFDKPNRVYMESHFSEDPAIPVTAVVFYVEDSVEGNYNVSISSTFRTQNNDISVNLYKMEDFLRLYREEEGTLDESEGLEWNVTISENPDPVGLEAVYCIAYFKNPHIITETLGDAVKGERYSCQIEHSKLPDWNEVTFHLVEGKLPQGLHLDPKTGEISGTPEETGDFRIEVGASYSIDEFDESYAEYTLKVGDSSDDDEEIDPGDDEEIDSGDDEGSDSGDDEEIGSGGDSGSGSDSGSESGSDSGGSGSESGSGSGSRDSGSIIDTAGSGYTDDSWVWDGNGWKCKAPDGSVLANGWHQLPYKGSTDWYFFDGQGYMVTGWLTHEGQTYYLNPEADGNQGKMCTGWMYLDDTWYYFNEESDGTKGAMLTSGWHYLSYNGRMDWYYFDEKGKMLTGWITTDDERYYLNPVPDGTRGKMCTGWLMVDGKWYYFNEAPDGTRGAMAVNTWVDGRYVDGTGARAD</sequence>
<feature type="compositionally biased region" description="Gly residues" evidence="3">
    <location>
        <begin position="353"/>
        <end position="365"/>
    </location>
</feature>
<dbReference type="Pfam" id="PF01473">
    <property type="entry name" value="Choline_bind_1"/>
    <property type="match status" value="3"/>
</dbReference>